<keyword evidence="2" id="KW-1185">Reference proteome</keyword>
<proteinExistence type="predicted"/>
<dbReference type="EMBL" id="KB644414">
    <property type="protein sequence ID" value="EPS32673.1"/>
    <property type="molecule type" value="Genomic_DNA"/>
</dbReference>
<reference evidence="1 2" key="1">
    <citation type="journal article" date="2013" name="PLoS ONE">
        <title>Genomic and secretomic analyses reveal unique features of the lignocellulolytic enzyme system of Penicillium decumbens.</title>
        <authorList>
            <person name="Liu G."/>
            <person name="Zhang L."/>
            <person name="Wei X."/>
            <person name="Zou G."/>
            <person name="Qin Y."/>
            <person name="Ma L."/>
            <person name="Li J."/>
            <person name="Zheng H."/>
            <person name="Wang S."/>
            <person name="Wang C."/>
            <person name="Xun L."/>
            <person name="Zhao G.-P."/>
            <person name="Zhou Z."/>
            <person name="Qu Y."/>
        </authorList>
    </citation>
    <scope>NUCLEOTIDE SEQUENCE [LARGE SCALE GENOMIC DNA]</scope>
    <source>
        <strain evidence="2">114-2 / CGMCC 5302</strain>
    </source>
</reference>
<protein>
    <submittedName>
        <fullName evidence="1">Uncharacterized protein</fullName>
    </submittedName>
</protein>
<dbReference type="Proteomes" id="UP000019376">
    <property type="component" value="Unassembled WGS sequence"/>
</dbReference>
<evidence type="ECO:0000313" key="2">
    <source>
        <dbReference type="Proteomes" id="UP000019376"/>
    </source>
</evidence>
<dbReference type="HOGENOM" id="CLU_2360405_0_0_1"/>
<organism evidence="1 2">
    <name type="scientific">Penicillium oxalicum (strain 114-2 / CGMCC 5302)</name>
    <name type="common">Penicillium decumbens</name>
    <dbReference type="NCBI Taxonomy" id="933388"/>
    <lineage>
        <taxon>Eukaryota</taxon>
        <taxon>Fungi</taxon>
        <taxon>Dikarya</taxon>
        <taxon>Ascomycota</taxon>
        <taxon>Pezizomycotina</taxon>
        <taxon>Eurotiomycetes</taxon>
        <taxon>Eurotiomycetidae</taxon>
        <taxon>Eurotiales</taxon>
        <taxon>Aspergillaceae</taxon>
        <taxon>Penicillium</taxon>
    </lineage>
</organism>
<name>S8B1I2_PENO1</name>
<gene>
    <name evidence="1" type="ORF">PDE_07633</name>
</gene>
<accession>S8B1I2</accession>
<evidence type="ECO:0000313" key="1">
    <source>
        <dbReference type="EMBL" id="EPS32673.1"/>
    </source>
</evidence>
<dbReference type="AlphaFoldDB" id="S8B1I2"/>
<sequence length="96" mass="10514">MVAGGGVPLVEQTCTNERAEVFAVEGVTSFRFMQEAPESQAGEETVQTTNALSDHCRRKNRSQCMTGDQRWARGSEQCTTSVEKALDGARTSWIVT</sequence>